<dbReference type="RefSeq" id="WP_034801356.1">
    <property type="nucleotide sequence ID" value="NZ_CP015880.1"/>
</dbReference>
<protein>
    <submittedName>
        <fullName evidence="3">Uncharacterized protein</fullName>
    </submittedName>
</protein>
<evidence type="ECO:0000256" key="2">
    <source>
        <dbReference type="SAM" id="Phobius"/>
    </source>
</evidence>
<keyword evidence="2" id="KW-0812">Transmembrane</keyword>
<feature type="transmembrane region" description="Helical" evidence="2">
    <location>
        <begin position="12"/>
        <end position="34"/>
    </location>
</feature>
<evidence type="ECO:0000313" key="3">
    <source>
        <dbReference type="EMBL" id="WFP91359.1"/>
    </source>
</evidence>
<dbReference type="EMBL" id="CP121308">
    <property type="protein sequence ID" value="WFP91359.1"/>
    <property type="molecule type" value="Genomic_DNA"/>
</dbReference>
<evidence type="ECO:0000256" key="1">
    <source>
        <dbReference type="SAM" id="Coils"/>
    </source>
</evidence>
<keyword evidence="4" id="KW-1185">Reference proteome</keyword>
<organism evidence="3 4">
    <name type="scientific">Ensifer adhaerens</name>
    <name type="common">Sinorhizobium morelense</name>
    <dbReference type="NCBI Taxonomy" id="106592"/>
    <lineage>
        <taxon>Bacteria</taxon>
        <taxon>Pseudomonadati</taxon>
        <taxon>Pseudomonadota</taxon>
        <taxon>Alphaproteobacteria</taxon>
        <taxon>Hyphomicrobiales</taxon>
        <taxon>Rhizobiaceae</taxon>
        <taxon>Sinorhizobium/Ensifer group</taxon>
        <taxon>Ensifer</taxon>
    </lineage>
</organism>
<keyword evidence="2" id="KW-0472">Membrane</keyword>
<gene>
    <name evidence="3" type="ORF">P4B07_02980</name>
</gene>
<dbReference type="GeneID" id="29518101"/>
<proteinExistence type="predicted"/>
<keyword evidence="1" id="KW-0175">Coiled coil</keyword>
<feature type="coiled-coil region" evidence="1">
    <location>
        <begin position="60"/>
        <end position="94"/>
    </location>
</feature>
<evidence type="ECO:0000313" key="4">
    <source>
        <dbReference type="Proteomes" id="UP001214094"/>
    </source>
</evidence>
<sequence length="104" mass="11019">MANFGNPAFGAAMGNAGGMMLLAAGGVGLINALGDGIAAAREARYQARYDDALDTAINHANEMTAMARAAMEMLAELEAENIRLRAACQQRQAHIDRRKKGRAQ</sequence>
<reference evidence="3 4" key="1">
    <citation type="submission" date="2023-03" db="EMBL/GenBank/DDBJ databases">
        <title>Comparative genome and transcriptome analysis combination mining strategies for increasing vitamin B12 production of Ensifer adhaerens strain.</title>
        <authorList>
            <person name="Yongheng L."/>
        </authorList>
    </citation>
    <scope>NUCLEOTIDE SEQUENCE [LARGE SCALE GENOMIC DNA]</scope>
    <source>
        <strain evidence="3 4">Casida A-T305</strain>
    </source>
</reference>
<dbReference type="Proteomes" id="UP001214094">
    <property type="component" value="Chromosome"/>
</dbReference>
<keyword evidence="2" id="KW-1133">Transmembrane helix</keyword>
<accession>A0ABY8HIW2</accession>
<name>A0ABY8HIW2_ENSAD</name>